<name>A0A918P203_9ACTN</name>
<keyword evidence="7" id="KW-0378">Hydrolase</keyword>
<dbReference type="GO" id="GO:0006355">
    <property type="term" value="P:regulation of DNA-templated transcription"/>
    <property type="evidence" value="ECO:0007669"/>
    <property type="project" value="InterPro"/>
</dbReference>
<evidence type="ECO:0000313" key="19">
    <source>
        <dbReference type="Proteomes" id="UP000619244"/>
    </source>
</evidence>
<dbReference type="InterPro" id="IPR003018">
    <property type="entry name" value="GAF"/>
</dbReference>
<feature type="region of interest" description="Disordered" evidence="16">
    <location>
        <begin position="397"/>
        <end position="437"/>
    </location>
</feature>
<evidence type="ECO:0000313" key="18">
    <source>
        <dbReference type="EMBL" id="GGY11118.1"/>
    </source>
</evidence>
<evidence type="ECO:0000256" key="8">
    <source>
        <dbReference type="ARBA" id="ARBA00022840"/>
    </source>
</evidence>
<dbReference type="GO" id="GO:0005524">
    <property type="term" value="F:ATP binding"/>
    <property type="evidence" value="ECO:0007669"/>
    <property type="project" value="UniProtKB-KW"/>
</dbReference>
<dbReference type="GO" id="GO:0004722">
    <property type="term" value="F:protein serine/threonine phosphatase activity"/>
    <property type="evidence" value="ECO:0007669"/>
    <property type="project" value="UniProtKB-EC"/>
</dbReference>
<comment type="caution">
    <text evidence="18">The sequence shown here is derived from an EMBL/GenBank/DDBJ whole genome shotgun (WGS) entry which is preliminary data.</text>
</comment>
<dbReference type="InterPro" id="IPR035965">
    <property type="entry name" value="PAS-like_dom_sf"/>
</dbReference>
<keyword evidence="4" id="KW-0479">Metal-binding</keyword>
<dbReference type="InterPro" id="IPR036890">
    <property type="entry name" value="HATPase_C_sf"/>
</dbReference>
<keyword evidence="2" id="KW-0597">Phosphoprotein</keyword>
<dbReference type="SUPFAM" id="SSF81606">
    <property type="entry name" value="PP2C-like"/>
    <property type="match status" value="1"/>
</dbReference>
<dbReference type="InterPro" id="IPR003594">
    <property type="entry name" value="HATPase_dom"/>
</dbReference>
<dbReference type="PROSITE" id="PS50112">
    <property type="entry name" value="PAS"/>
    <property type="match status" value="1"/>
</dbReference>
<accession>A0A918P203</accession>
<dbReference type="Gene3D" id="3.30.450.40">
    <property type="match status" value="1"/>
</dbReference>
<dbReference type="CDD" id="cd00130">
    <property type="entry name" value="PAS"/>
    <property type="match status" value="1"/>
</dbReference>
<evidence type="ECO:0000256" key="5">
    <source>
        <dbReference type="ARBA" id="ARBA00022741"/>
    </source>
</evidence>
<dbReference type="InterPro" id="IPR013767">
    <property type="entry name" value="PAS_fold"/>
</dbReference>
<dbReference type="SUPFAM" id="SSF55785">
    <property type="entry name" value="PYP-like sensor domain (PAS domain)"/>
    <property type="match status" value="1"/>
</dbReference>
<reference evidence="18" key="2">
    <citation type="submission" date="2020-09" db="EMBL/GenBank/DDBJ databases">
        <authorList>
            <person name="Sun Q."/>
            <person name="Ohkuma M."/>
        </authorList>
    </citation>
    <scope>NUCLEOTIDE SEQUENCE</scope>
    <source>
        <strain evidence="18">JCM 4790</strain>
    </source>
</reference>
<keyword evidence="11" id="KW-0464">Manganese</keyword>
<evidence type="ECO:0000256" key="4">
    <source>
        <dbReference type="ARBA" id="ARBA00022723"/>
    </source>
</evidence>
<dbReference type="CDD" id="cd16936">
    <property type="entry name" value="HATPase_RsbW-like"/>
    <property type="match status" value="1"/>
</dbReference>
<dbReference type="InterPro" id="IPR001932">
    <property type="entry name" value="PPM-type_phosphatase-like_dom"/>
</dbReference>
<dbReference type="Proteomes" id="UP000619244">
    <property type="component" value="Unassembled WGS sequence"/>
</dbReference>
<sequence>MAQARHFARSALAGVAPDVLDTVELLVGELVTNAVIHARTEVDVEVWAAGDRVHARVGDLRPDHGPVRHPRHPYASTGRGLLLVEELASRHGVDLGEGRKTVWFELWPGAPVPPASVWDTVKPSGPTAAVTLTDVPYALYWAAQQHREAMLRELFLALPGDGGETRPQDLAVARDISHVINERMASAMAEETSSGSTLSLRLEFPADAAAAVTTLRLVLDEADTATQQESLLTLPPLPQVRAFRRWLLDQIAGQLSGGQATAWTLVPDTPSVTSTELAPWDAADTEASSVPTIVADDGNRIVAVNTSAARLLGWRVSELVGQRLTALIPEHLRERHVAAFTSLLLTGQPRILGHSIPLPALHRDGRLIPIRLRIQTQEAVDGRTVFVAQLIARTAASPPTRGSAGRRHARRPDPEPEQWQAAARSAEGAGPTGSGISAGEAARAVERLSLLVDTNSALTGTLNLEEALRRVCRLLTERLADWCAVELLDEKRRVERVCVVHRDPRVTVPGAYEGVPPAVSEAARGPLARVLRGAGPLLLTDLTSPWPSSDALDTWQRELFERLGGTNAVIAPLRARREVLGALTLVRGDDARPWTEEDLPLVADLVRTIALGVDNARLHQHTQRTAERFQRSLLPELPRGGHLRMAARYVPSSAATQVGGDWFDAFALPQGDTALVIGDVAGHDLQAAVAMSEVRNMLRGIAVDCQEPPAEVLRRLDVAAHTLHPTDPATATCIYALVKGAEHGPWELHHSTAGHLPILLTTQEGDSRFLSGGAGALIGMDPTVPRTTARDPLPPHSTLLLYTDGLVERRGESLDEGLDRLRRHTAALARAPLDVFCDELVIGLGADNVDDIALLALRPTPPA</sequence>
<evidence type="ECO:0000256" key="13">
    <source>
        <dbReference type="ARBA" id="ARBA00056274"/>
    </source>
</evidence>
<protein>
    <recommendedName>
        <fullName evidence="1">protein-serine/threonine phosphatase</fullName>
        <ecNumber evidence="1">3.1.3.16</ecNumber>
    </recommendedName>
    <alternativeName>
        <fullName evidence="15">Protein-serine/threonine phosphatase</fullName>
    </alternativeName>
    <alternativeName>
        <fullName evidence="14">Serine/threonine-protein kinase</fullName>
    </alternativeName>
</protein>
<comment type="catalytic activity">
    <reaction evidence="12">
        <text>O-phospho-L-seryl-[protein] + H2O = L-seryl-[protein] + phosphate</text>
        <dbReference type="Rhea" id="RHEA:20629"/>
        <dbReference type="Rhea" id="RHEA-COMP:9863"/>
        <dbReference type="Rhea" id="RHEA-COMP:11604"/>
        <dbReference type="ChEBI" id="CHEBI:15377"/>
        <dbReference type="ChEBI" id="CHEBI:29999"/>
        <dbReference type="ChEBI" id="CHEBI:43474"/>
        <dbReference type="ChEBI" id="CHEBI:83421"/>
        <dbReference type="EC" id="3.1.3.16"/>
    </reaction>
</comment>
<feature type="domain" description="PAS" evidence="17">
    <location>
        <begin position="286"/>
        <end position="330"/>
    </location>
</feature>
<dbReference type="SMART" id="SM00091">
    <property type="entry name" value="PAS"/>
    <property type="match status" value="1"/>
</dbReference>
<organism evidence="18 19">
    <name type="scientific">Streptomyces minutiscleroticus</name>
    <dbReference type="NCBI Taxonomy" id="68238"/>
    <lineage>
        <taxon>Bacteria</taxon>
        <taxon>Bacillati</taxon>
        <taxon>Actinomycetota</taxon>
        <taxon>Actinomycetes</taxon>
        <taxon>Kitasatosporales</taxon>
        <taxon>Streptomycetaceae</taxon>
        <taxon>Streptomyces</taxon>
    </lineage>
</organism>
<dbReference type="GO" id="GO:0046872">
    <property type="term" value="F:metal ion binding"/>
    <property type="evidence" value="ECO:0007669"/>
    <property type="project" value="UniProtKB-KW"/>
</dbReference>
<dbReference type="GO" id="GO:0016301">
    <property type="term" value="F:kinase activity"/>
    <property type="evidence" value="ECO:0007669"/>
    <property type="project" value="UniProtKB-KW"/>
</dbReference>
<dbReference type="NCBIfam" id="TIGR00229">
    <property type="entry name" value="sensory_box"/>
    <property type="match status" value="1"/>
</dbReference>
<dbReference type="Gene3D" id="3.30.450.20">
    <property type="entry name" value="PAS domain"/>
    <property type="match status" value="1"/>
</dbReference>
<dbReference type="FunFam" id="3.30.450.40:FF:000035">
    <property type="entry name" value="PAS sensor protein"/>
    <property type="match status" value="1"/>
</dbReference>
<dbReference type="RefSeq" id="WP_229919824.1">
    <property type="nucleotide sequence ID" value="NZ_BMVU01000076.1"/>
</dbReference>
<keyword evidence="8" id="KW-0067">ATP-binding</keyword>
<dbReference type="AlphaFoldDB" id="A0A918P203"/>
<dbReference type="SMART" id="SM00331">
    <property type="entry name" value="PP2C_SIG"/>
    <property type="match status" value="1"/>
</dbReference>
<dbReference type="Gene3D" id="3.30.565.10">
    <property type="entry name" value="Histidine kinase-like ATPase, C-terminal domain"/>
    <property type="match status" value="1"/>
</dbReference>
<dbReference type="SMART" id="SM00065">
    <property type="entry name" value="GAF"/>
    <property type="match status" value="1"/>
</dbReference>
<dbReference type="PANTHER" id="PTHR43156">
    <property type="entry name" value="STAGE II SPORULATION PROTEIN E-RELATED"/>
    <property type="match status" value="1"/>
</dbReference>
<evidence type="ECO:0000259" key="17">
    <source>
        <dbReference type="PROSITE" id="PS50112"/>
    </source>
</evidence>
<evidence type="ECO:0000256" key="6">
    <source>
        <dbReference type="ARBA" id="ARBA00022777"/>
    </source>
</evidence>
<reference evidence="18" key="1">
    <citation type="journal article" date="2014" name="Int. J. Syst. Evol. Microbiol.">
        <title>Complete genome sequence of Corynebacterium casei LMG S-19264T (=DSM 44701T), isolated from a smear-ripened cheese.</title>
        <authorList>
            <consortium name="US DOE Joint Genome Institute (JGI-PGF)"/>
            <person name="Walter F."/>
            <person name="Albersmeier A."/>
            <person name="Kalinowski J."/>
            <person name="Ruckert C."/>
        </authorList>
    </citation>
    <scope>NUCLEOTIDE SEQUENCE</scope>
    <source>
        <strain evidence="18">JCM 4790</strain>
    </source>
</reference>
<dbReference type="InterPro" id="IPR029016">
    <property type="entry name" value="GAF-like_dom_sf"/>
</dbReference>
<keyword evidence="3" id="KW-0808">Transferase</keyword>
<dbReference type="Pfam" id="PF01590">
    <property type="entry name" value="GAF"/>
    <property type="match status" value="1"/>
</dbReference>
<evidence type="ECO:0000256" key="9">
    <source>
        <dbReference type="ARBA" id="ARBA00022842"/>
    </source>
</evidence>
<evidence type="ECO:0000256" key="10">
    <source>
        <dbReference type="ARBA" id="ARBA00022912"/>
    </source>
</evidence>
<evidence type="ECO:0000256" key="1">
    <source>
        <dbReference type="ARBA" id="ARBA00013081"/>
    </source>
</evidence>
<keyword evidence="19" id="KW-1185">Reference proteome</keyword>
<dbReference type="InterPro" id="IPR052016">
    <property type="entry name" value="Bact_Sigma-Reg"/>
</dbReference>
<evidence type="ECO:0000256" key="16">
    <source>
        <dbReference type="SAM" id="MobiDB-lite"/>
    </source>
</evidence>
<evidence type="ECO:0000256" key="7">
    <source>
        <dbReference type="ARBA" id="ARBA00022801"/>
    </source>
</evidence>
<comment type="function">
    <text evidence="13">Primarily acts as an independent SigF regulator that is sensitive to the osmosensory signal, mediating the cross talk of PknD with the SigF regulon. Possesses both phosphatase and kinase activities. The kinase domain functions as a classic anti-sigma factor-like kinase to phosphorylate the anti-anti-sigma factor domain at the canonical regulatory site, and the phosphatase domain antagonizes this activity.</text>
</comment>
<dbReference type="SUPFAM" id="SSF55874">
    <property type="entry name" value="ATPase domain of HSP90 chaperone/DNA topoisomerase II/histidine kinase"/>
    <property type="match status" value="1"/>
</dbReference>
<dbReference type="EC" id="3.1.3.16" evidence="1"/>
<dbReference type="Gene3D" id="3.60.40.10">
    <property type="entry name" value="PPM-type phosphatase domain"/>
    <property type="match status" value="1"/>
</dbReference>
<gene>
    <name evidence="18" type="ORF">GCM10010358_74450</name>
</gene>
<dbReference type="Pfam" id="PF00989">
    <property type="entry name" value="PAS"/>
    <property type="match status" value="1"/>
</dbReference>
<evidence type="ECO:0000256" key="12">
    <source>
        <dbReference type="ARBA" id="ARBA00047761"/>
    </source>
</evidence>
<evidence type="ECO:0000256" key="15">
    <source>
        <dbReference type="ARBA" id="ARBA00081350"/>
    </source>
</evidence>
<dbReference type="InterPro" id="IPR000014">
    <property type="entry name" value="PAS"/>
</dbReference>
<dbReference type="EMBL" id="BMVU01000076">
    <property type="protein sequence ID" value="GGY11118.1"/>
    <property type="molecule type" value="Genomic_DNA"/>
</dbReference>
<keyword evidence="5" id="KW-0547">Nucleotide-binding</keyword>
<dbReference type="SUPFAM" id="SSF55781">
    <property type="entry name" value="GAF domain-like"/>
    <property type="match status" value="1"/>
</dbReference>
<keyword evidence="9" id="KW-0460">Magnesium</keyword>
<dbReference type="PANTHER" id="PTHR43156:SF2">
    <property type="entry name" value="STAGE II SPORULATION PROTEIN E"/>
    <property type="match status" value="1"/>
</dbReference>
<dbReference type="FunFam" id="3.60.40.10:FF:000005">
    <property type="entry name" value="Serine/threonine protein phosphatase"/>
    <property type="match status" value="1"/>
</dbReference>
<proteinExistence type="predicted"/>
<evidence type="ECO:0000256" key="3">
    <source>
        <dbReference type="ARBA" id="ARBA00022679"/>
    </source>
</evidence>
<dbReference type="Pfam" id="PF07228">
    <property type="entry name" value="SpoIIE"/>
    <property type="match status" value="1"/>
</dbReference>
<dbReference type="Pfam" id="PF13581">
    <property type="entry name" value="HATPase_c_2"/>
    <property type="match status" value="1"/>
</dbReference>
<evidence type="ECO:0000256" key="14">
    <source>
        <dbReference type="ARBA" id="ARBA00075117"/>
    </source>
</evidence>
<evidence type="ECO:0000256" key="11">
    <source>
        <dbReference type="ARBA" id="ARBA00023211"/>
    </source>
</evidence>
<keyword evidence="10" id="KW-0904">Protein phosphatase</keyword>
<keyword evidence="6" id="KW-0418">Kinase</keyword>
<dbReference type="InterPro" id="IPR036457">
    <property type="entry name" value="PPM-type-like_dom_sf"/>
</dbReference>
<evidence type="ECO:0000256" key="2">
    <source>
        <dbReference type="ARBA" id="ARBA00022553"/>
    </source>
</evidence>